<keyword evidence="10" id="KW-1185">Reference proteome</keyword>
<dbReference type="Proteomes" id="UP000533637">
    <property type="component" value="Unassembled WGS sequence"/>
</dbReference>
<dbReference type="SUPFAM" id="SSF51445">
    <property type="entry name" value="(Trans)glycosidases"/>
    <property type="match status" value="1"/>
</dbReference>
<name>A0ABR6KSA9_9BACT</name>
<evidence type="ECO:0000256" key="4">
    <source>
        <dbReference type="ARBA" id="ARBA00022801"/>
    </source>
</evidence>
<dbReference type="InterPro" id="IPR017853">
    <property type="entry name" value="GH"/>
</dbReference>
<evidence type="ECO:0000256" key="6">
    <source>
        <dbReference type="SAM" id="SignalP"/>
    </source>
</evidence>
<reference evidence="9 10" key="1">
    <citation type="submission" date="2020-08" db="EMBL/GenBank/DDBJ databases">
        <title>Genomic Encyclopedia of Type Strains, Phase IV (KMG-IV): sequencing the most valuable type-strain genomes for metagenomic binning, comparative biology and taxonomic classification.</title>
        <authorList>
            <person name="Goeker M."/>
        </authorList>
    </citation>
    <scope>NUCLEOTIDE SEQUENCE [LARGE SCALE GENOMIC DNA]</scope>
    <source>
        <strain evidence="9 10">DSM 102983</strain>
    </source>
</reference>
<keyword evidence="5" id="KW-0326">Glycosidase</keyword>
<dbReference type="InterPro" id="IPR006102">
    <property type="entry name" value="Ig-like_GH2"/>
</dbReference>
<evidence type="ECO:0000256" key="2">
    <source>
        <dbReference type="ARBA" id="ARBA00007401"/>
    </source>
</evidence>
<dbReference type="EC" id="3.2.1.23" evidence="3"/>
<feature type="chain" id="PRO_5046696751" description="beta-galactosidase" evidence="6">
    <location>
        <begin position="21"/>
        <end position="938"/>
    </location>
</feature>
<feature type="domain" description="Glycoside hydrolase family 2 immunoglobulin-like beta-sandwich" evidence="7">
    <location>
        <begin position="220"/>
        <end position="327"/>
    </location>
</feature>
<dbReference type="SUPFAM" id="SSF49303">
    <property type="entry name" value="beta-Galactosidase/glucuronidase domain"/>
    <property type="match status" value="1"/>
</dbReference>
<dbReference type="InterPro" id="IPR006103">
    <property type="entry name" value="Glyco_hydro_2_cat"/>
</dbReference>
<feature type="domain" description="Glycoside hydrolase family 2 catalytic" evidence="8">
    <location>
        <begin position="332"/>
        <end position="471"/>
    </location>
</feature>
<comment type="caution">
    <text evidence="9">The sequence shown here is derived from an EMBL/GenBank/DDBJ whole genome shotgun (WGS) entry which is preliminary data.</text>
</comment>
<evidence type="ECO:0000256" key="5">
    <source>
        <dbReference type="ARBA" id="ARBA00023295"/>
    </source>
</evidence>
<feature type="signal peptide" evidence="6">
    <location>
        <begin position="1"/>
        <end position="20"/>
    </location>
</feature>
<dbReference type="Gene3D" id="2.60.40.10">
    <property type="entry name" value="Immunoglobulins"/>
    <property type="match status" value="1"/>
</dbReference>
<keyword evidence="6" id="KW-0732">Signal</keyword>
<protein>
    <recommendedName>
        <fullName evidence="3">beta-galactosidase</fullName>
        <ecNumber evidence="3">3.2.1.23</ecNumber>
    </recommendedName>
</protein>
<dbReference type="EMBL" id="JACHOC010000009">
    <property type="protein sequence ID" value="MBB4624325.1"/>
    <property type="molecule type" value="Genomic_DNA"/>
</dbReference>
<comment type="catalytic activity">
    <reaction evidence="1">
        <text>Hydrolysis of terminal non-reducing beta-D-galactose residues in beta-D-galactosides.</text>
        <dbReference type="EC" id="3.2.1.23"/>
    </reaction>
</comment>
<dbReference type="Gene3D" id="2.60.120.260">
    <property type="entry name" value="Galactose-binding domain-like"/>
    <property type="match status" value="1"/>
</dbReference>
<evidence type="ECO:0000259" key="8">
    <source>
        <dbReference type="Pfam" id="PF02836"/>
    </source>
</evidence>
<proteinExistence type="inferred from homology"/>
<dbReference type="PANTHER" id="PTHR46323">
    <property type="entry name" value="BETA-GALACTOSIDASE"/>
    <property type="match status" value="1"/>
</dbReference>
<dbReference type="SUPFAM" id="SSF49785">
    <property type="entry name" value="Galactose-binding domain-like"/>
    <property type="match status" value="1"/>
</dbReference>
<evidence type="ECO:0000256" key="1">
    <source>
        <dbReference type="ARBA" id="ARBA00001412"/>
    </source>
</evidence>
<dbReference type="Gene3D" id="3.20.20.80">
    <property type="entry name" value="Glycosidases"/>
    <property type="match status" value="1"/>
</dbReference>
<evidence type="ECO:0000259" key="7">
    <source>
        <dbReference type="Pfam" id="PF00703"/>
    </source>
</evidence>
<dbReference type="InterPro" id="IPR050347">
    <property type="entry name" value="Bact_Beta-galactosidase"/>
</dbReference>
<dbReference type="Pfam" id="PF00703">
    <property type="entry name" value="Glyco_hydro_2"/>
    <property type="match status" value="1"/>
</dbReference>
<sequence>MKNRLFLFILLSFSLSTLLAQNESLSLSGTWQFKEDPGDRGISEMWYNSDLKDKITLPGSMNTNGKGNPVTVNTPWVGSMWNRTWYESPSYAKYRHPEDTKVVFWLSPDKYYSGAAWYQKKVVIPADWKHKEILFTMERCHWETTLWVDGKQIGSENSLSTPHRYVLSFLTPGEHTFTLRVDNRIKDINPGPDAHSVSDNTQSNWNGVVGEIMLEARPKAYISSVRIVPVVKEKKILAEIQIENADKKVLKGAVNLRACLRSDASQTLPVISQNCELGKGKNIIQVSYAMGDNPRLWDEFAPYLYTLHVQLDTKSGKDEMEEQFGMRELSTKGTQIAINGRPVFFRGTLECCIFPETGFPPTDEAEWERIMKTCRAHGLNHLRFHSWCPPEAAFNVADRLGFYFYVECGAWAQVGSGKPIDRFVMDESERIVQEYANHPSFCLFSYGNEPSGDGHEKYLTDFVKHWKAKDRRFLCTTAAGWPAIPENDWHCYYSSPAPRIQAWGEGIGSIINATKPGSNYDWTSRISATHPVISHEIGQWCVYPDLKERSQYTGVLKAKNFDIFEDRLRENGLLPLADSFLFASGKLQALCYKADIEAALRTKGFGGFQLLDLHDFPGQGTALVGVLNPFWRSKGYVTSLEFSEFCNEVVPLARMDRFILNSGETLEASIEIAQYSADDLSNAKTTWKLTSMDGGLVDSGSFFTATIPTGTLTKVGELHKKLETQVPVQYLLEVLVGNYKNHWHVWVYPETREESAEVKIATVLDKEALDVLDKGGKVLLTPQFGNLRNEGKDSVVVGFSSIFWNTLWTNGQAPHTLGILCDPSHPALSLFPTAYHSDYQWQDAMSHCQAIPLKKLGDDIKPIVRIIDDWFTARSFGMVVEMKVGKGKLLMCSADLTTEMEKRPEARQLANSLLHYMKSNAFNPSQVVTVEAIKGLYK</sequence>
<dbReference type="Pfam" id="PF02836">
    <property type="entry name" value="Glyco_hydro_2_C"/>
    <property type="match status" value="1"/>
</dbReference>
<accession>A0ABR6KSA9</accession>
<dbReference type="PANTHER" id="PTHR46323:SF2">
    <property type="entry name" value="BETA-GALACTOSIDASE"/>
    <property type="match status" value="1"/>
</dbReference>
<dbReference type="RefSeq" id="WP_183672040.1">
    <property type="nucleotide sequence ID" value="NZ_BMPB01000019.1"/>
</dbReference>
<keyword evidence="4" id="KW-0378">Hydrolase</keyword>
<evidence type="ECO:0000256" key="3">
    <source>
        <dbReference type="ARBA" id="ARBA00012756"/>
    </source>
</evidence>
<dbReference type="InterPro" id="IPR008979">
    <property type="entry name" value="Galactose-bd-like_sf"/>
</dbReference>
<gene>
    <name evidence="9" type="ORF">GGQ57_004253</name>
</gene>
<organism evidence="9 10">
    <name type="scientific">Parabacteroides faecis</name>
    <dbReference type="NCBI Taxonomy" id="1217282"/>
    <lineage>
        <taxon>Bacteria</taxon>
        <taxon>Pseudomonadati</taxon>
        <taxon>Bacteroidota</taxon>
        <taxon>Bacteroidia</taxon>
        <taxon>Bacteroidales</taxon>
        <taxon>Tannerellaceae</taxon>
        <taxon>Parabacteroides</taxon>
    </lineage>
</organism>
<dbReference type="InterPro" id="IPR036156">
    <property type="entry name" value="Beta-gal/glucu_dom_sf"/>
</dbReference>
<dbReference type="InterPro" id="IPR013783">
    <property type="entry name" value="Ig-like_fold"/>
</dbReference>
<comment type="similarity">
    <text evidence="2">Belongs to the glycosyl hydrolase 2 family.</text>
</comment>
<evidence type="ECO:0000313" key="10">
    <source>
        <dbReference type="Proteomes" id="UP000533637"/>
    </source>
</evidence>
<evidence type="ECO:0000313" key="9">
    <source>
        <dbReference type="EMBL" id="MBB4624325.1"/>
    </source>
</evidence>